<dbReference type="Proteomes" id="UP001170379">
    <property type="component" value="Unassembled WGS sequence"/>
</dbReference>
<protein>
    <recommendedName>
        <fullName evidence="2">aminodeoxychorismate synthase</fullName>
        <ecNumber evidence="2">2.6.1.85</ecNumber>
    </recommendedName>
</protein>
<comment type="similarity">
    <text evidence="1">In the C-terminal section; belongs to the anthranilate synthase component I family.</text>
</comment>
<dbReference type="EC" id="2.6.1.85" evidence="2"/>
<dbReference type="CDD" id="cd01743">
    <property type="entry name" value="GATase1_Anthranilate_Synthase"/>
    <property type="match status" value="1"/>
</dbReference>
<dbReference type="InterPro" id="IPR019999">
    <property type="entry name" value="Anth_synth_I-like"/>
</dbReference>
<dbReference type="SUPFAM" id="SSF52317">
    <property type="entry name" value="Class I glutamine amidotransferase-like"/>
    <property type="match status" value="1"/>
</dbReference>
<name>A0ABT7CA46_9MICO</name>
<reference evidence="9" key="1">
    <citation type="submission" date="2018-03" db="EMBL/GenBank/DDBJ databases">
        <authorList>
            <person name="Nunes O.C."/>
            <person name="Lopes A.R."/>
            <person name="Froufe H."/>
            <person name="Munoz-Merida A."/>
            <person name="Barroso C."/>
            <person name="Egas C."/>
        </authorList>
    </citation>
    <scope>NUCLEOTIDE SEQUENCE</scope>
    <source>
        <strain evidence="9">ON4</strain>
    </source>
</reference>
<dbReference type="InterPro" id="IPR006221">
    <property type="entry name" value="TrpG/PapA_dom"/>
</dbReference>
<evidence type="ECO:0000259" key="6">
    <source>
        <dbReference type="Pfam" id="PF00117"/>
    </source>
</evidence>
<dbReference type="InterPro" id="IPR029062">
    <property type="entry name" value="Class_I_gatase-like"/>
</dbReference>
<reference evidence="9" key="2">
    <citation type="journal article" date="2022" name="Sci. Rep.">
        <title>In silico prediction of the enzymes involved in the degradation of the herbicide molinate by Gulosibacter molinativorax ON4T.</title>
        <authorList>
            <person name="Lopes A.R."/>
            <person name="Bunin E."/>
            <person name="Viana A.T."/>
            <person name="Froufe H."/>
            <person name="Munoz-Merida A."/>
            <person name="Pinho D."/>
            <person name="Figueiredo J."/>
            <person name="Barroso C."/>
            <person name="Vaz-Moreira I."/>
            <person name="Bellanger X."/>
            <person name="Egas C."/>
            <person name="Nunes O.C."/>
        </authorList>
    </citation>
    <scope>NUCLEOTIDE SEQUENCE</scope>
    <source>
        <strain evidence="9">ON4</strain>
    </source>
</reference>
<evidence type="ECO:0000259" key="7">
    <source>
        <dbReference type="Pfam" id="PF00425"/>
    </source>
</evidence>
<gene>
    <name evidence="9" type="primary">pabB</name>
    <name evidence="9" type="ORF">C7K25_11910</name>
</gene>
<dbReference type="EMBL" id="PXVD01000019">
    <property type="protein sequence ID" value="MDJ1372065.1"/>
    <property type="molecule type" value="Genomic_DNA"/>
</dbReference>
<evidence type="ECO:0000256" key="1">
    <source>
        <dbReference type="ARBA" id="ARBA00005970"/>
    </source>
</evidence>
<keyword evidence="4" id="KW-0315">Glutamine amidotransferase</keyword>
<dbReference type="PRINTS" id="PR00096">
    <property type="entry name" value="GATASE"/>
</dbReference>
<evidence type="ECO:0000256" key="3">
    <source>
        <dbReference type="ARBA" id="ARBA00022679"/>
    </source>
</evidence>
<dbReference type="InterPro" id="IPR005802">
    <property type="entry name" value="ADC_synth_comp_1"/>
</dbReference>
<dbReference type="PROSITE" id="PS51273">
    <property type="entry name" value="GATASE_TYPE_1"/>
    <property type="match status" value="1"/>
</dbReference>
<organism evidence="9 10">
    <name type="scientific">Gulosibacter molinativorax</name>
    <dbReference type="NCBI Taxonomy" id="256821"/>
    <lineage>
        <taxon>Bacteria</taxon>
        <taxon>Bacillati</taxon>
        <taxon>Actinomycetota</taxon>
        <taxon>Actinomycetes</taxon>
        <taxon>Micrococcales</taxon>
        <taxon>Microbacteriaceae</taxon>
        <taxon>Gulosibacter</taxon>
    </lineage>
</organism>
<keyword evidence="3" id="KW-0808">Transferase</keyword>
<evidence type="ECO:0000256" key="4">
    <source>
        <dbReference type="ARBA" id="ARBA00022962"/>
    </source>
</evidence>
<dbReference type="Pfam" id="PF04715">
    <property type="entry name" value="Anth_synt_I_N"/>
    <property type="match status" value="1"/>
</dbReference>
<dbReference type="PANTHER" id="PTHR11236:SF18">
    <property type="entry name" value="AMINODEOXYCHORISMATE SYNTHASE"/>
    <property type="match status" value="1"/>
</dbReference>
<feature type="domain" description="Glutamine amidotransferase" evidence="6">
    <location>
        <begin position="3"/>
        <end position="191"/>
    </location>
</feature>
<dbReference type="PANTHER" id="PTHR11236">
    <property type="entry name" value="AMINOBENZOATE/ANTHRANILATE SYNTHASE"/>
    <property type="match status" value="1"/>
</dbReference>
<feature type="region of interest" description="Disordered" evidence="5">
    <location>
        <begin position="204"/>
        <end position="245"/>
    </location>
</feature>
<evidence type="ECO:0000256" key="5">
    <source>
        <dbReference type="SAM" id="MobiDB-lite"/>
    </source>
</evidence>
<dbReference type="NCBIfam" id="TIGR00566">
    <property type="entry name" value="trpG_papA"/>
    <property type="match status" value="1"/>
</dbReference>
<dbReference type="InterPro" id="IPR006805">
    <property type="entry name" value="Anth_synth_I_N"/>
</dbReference>
<dbReference type="Pfam" id="PF00117">
    <property type="entry name" value="GATase"/>
    <property type="match status" value="1"/>
</dbReference>
<evidence type="ECO:0000313" key="10">
    <source>
        <dbReference type="Proteomes" id="UP001170379"/>
    </source>
</evidence>
<dbReference type="PRINTS" id="PR00097">
    <property type="entry name" value="ANTSNTHASEII"/>
</dbReference>
<proteinExistence type="inferred from homology"/>
<evidence type="ECO:0000313" key="9">
    <source>
        <dbReference type="EMBL" id="MDJ1372065.1"/>
    </source>
</evidence>
<dbReference type="Gene3D" id="3.40.50.880">
    <property type="match status" value="1"/>
</dbReference>
<feature type="domain" description="Chorismate-utilising enzyme C-terminal" evidence="7">
    <location>
        <begin position="485"/>
        <end position="742"/>
    </location>
</feature>
<keyword evidence="10" id="KW-1185">Reference proteome</keyword>
<dbReference type="Pfam" id="PF00425">
    <property type="entry name" value="Chorismate_bind"/>
    <property type="match status" value="1"/>
</dbReference>
<dbReference type="InterPro" id="IPR005801">
    <property type="entry name" value="ADC_synthase"/>
</dbReference>
<dbReference type="NCBIfam" id="TIGR00553">
    <property type="entry name" value="pabB"/>
    <property type="match status" value="1"/>
</dbReference>
<accession>A0ABT7CA46</accession>
<dbReference type="Gene3D" id="3.60.120.10">
    <property type="entry name" value="Anthranilate synthase"/>
    <property type="match status" value="1"/>
</dbReference>
<dbReference type="PRINTS" id="PR00099">
    <property type="entry name" value="CPSGATASE"/>
</dbReference>
<dbReference type="SUPFAM" id="SSF56322">
    <property type="entry name" value="ADC synthase"/>
    <property type="match status" value="1"/>
</dbReference>
<evidence type="ECO:0000256" key="2">
    <source>
        <dbReference type="ARBA" id="ARBA00013139"/>
    </source>
</evidence>
<comment type="caution">
    <text evidence="9">The sequence shown here is derived from an EMBL/GenBank/DDBJ whole genome shotgun (WGS) entry which is preliminary data.</text>
</comment>
<dbReference type="InterPro" id="IPR015890">
    <property type="entry name" value="Chorismate_C"/>
</dbReference>
<feature type="domain" description="Anthranilate synthase component I N-terminal" evidence="8">
    <location>
        <begin position="264"/>
        <end position="392"/>
    </location>
</feature>
<feature type="region of interest" description="Disordered" evidence="5">
    <location>
        <begin position="570"/>
        <end position="590"/>
    </location>
</feature>
<dbReference type="InterPro" id="IPR017926">
    <property type="entry name" value="GATASE"/>
</dbReference>
<evidence type="ECO:0000259" key="8">
    <source>
        <dbReference type="Pfam" id="PF04715"/>
    </source>
</evidence>
<feature type="compositionally biased region" description="Polar residues" evidence="5">
    <location>
        <begin position="208"/>
        <end position="223"/>
    </location>
</feature>
<sequence>MIVIVDNRDSYTFNLAQLFAVVSGTEPLGVPADEVFAQRLPARLAAGEFSHLVISPGPGTPAEHGDFAGSRAALEAAGDVPTLGVCLGHQGLGMFAGATVDRAPRARHGFVSRVAHSGAGIFRDVPQEFAVVRYHSLHVRDVDEVSLRIHARAEDGVIMGLEVRDRPHWGVQFHPESILTEHGATLVRNFLDLARVQVPQRADLQAAGQRSTGQWTRGQQLAGQQFAGHQGPAPRRRRARAASALPRPQVTVETIEREIDCAATFAHVDAGATAAFWLDSASRVSDSGRYSVLGTNEGSRARTVRSRVGGATEIQTGDRTEVLEQDILTFLEDALAETAGDWPDIPFTDGFFGYLGYECRTLTTPGKPSRFRSEQPDAYFVEPQAHIVVDHDLGHTHLVVREGEDADQLRQQLREALRFEAPSAAPTGQADPAERADAVDLPGTVERPSTVDRPVSAERAVPATRQVSGGHRTPTPRGRWRLTDTEYASRITDITAALLRGDSYEVCLTDAYEVTAEVDGLTLYRELRGQSRAPYAGYFRFNTFGDNLEVLSASPERFLRVTADRTVESKPIKGTARRSADPGEDIGLANALRDDPKTRAENLMIVDLLRNDLGRVCEVGSVAVPSLMQIESYSNVHQLVSTIRGRLRADHSLVDLLRATFPGGSMTGAPKARTLEIIDALEAGPRGIYSGTLGYLGHDGTADLNIVIRTIVKAGSKMQIGAGGAIVLDSDVAAEIEEKNLKAAALVRAIGRVAAHATADDSEAHNDR</sequence>